<evidence type="ECO:0000259" key="6">
    <source>
        <dbReference type="Pfam" id="PF13193"/>
    </source>
</evidence>
<dbReference type="RefSeq" id="WP_265507942.1">
    <property type="nucleotide sequence ID" value="NZ_JAOTBE010000049.1"/>
</dbReference>
<evidence type="ECO:0000313" key="7">
    <source>
        <dbReference type="EMBL" id="MFC0200810.1"/>
    </source>
</evidence>
<dbReference type="SUPFAM" id="SSF56801">
    <property type="entry name" value="Acetyl-CoA synthetase-like"/>
    <property type="match status" value="1"/>
</dbReference>
<dbReference type="InterPro" id="IPR045851">
    <property type="entry name" value="AMP-bd_C_sf"/>
</dbReference>
<feature type="domain" description="AMP-dependent synthetase/ligase" evidence="5">
    <location>
        <begin position="202"/>
        <end position="557"/>
    </location>
</feature>
<gene>
    <name evidence="7" type="ORF">ACFFIZ_10940</name>
</gene>
<dbReference type="InterPro" id="IPR020845">
    <property type="entry name" value="AMP-binding_CS"/>
</dbReference>
<dbReference type="Pfam" id="PF13193">
    <property type="entry name" value="AMP-binding_C"/>
    <property type="match status" value="1"/>
</dbReference>
<dbReference type="PANTHER" id="PTHR43767:SF1">
    <property type="entry name" value="NONRIBOSOMAL PEPTIDE SYNTHASE PES1 (EUROFUNG)-RELATED"/>
    <property type="match status" value="1"/>
</dbReference>
<proteinExistence type="inferred from homology"/>
<feature type="domain" description="AMP-binding enzyme C-terminal" evidence="6">
    <location>
        <begin position="618"/>
        <end position="692"/>
    </location>
</feature>
<evidence type="ECO:0000256" key="2">
    <source>
        <dbReference type="ARBA" id="ARBA00022679"/>
    </source>
</evidence>
<dbReference type="CDD" id="cd03354">
    <property type="entry name" value="LbH_SAT"/>
    <property type="match status" value="1"/>
</dbReference>
<dbReference type="InterPro" id="IPR011004">
    <property type="entry name" value="Trimer_LpxA-like_sf"/>
</dbReference>
<dbReference type="PROSITE" id="PS00101">
    <property type="entry name" value="HEXAPEP_TRANSFERASES"/>
    <property type="match status" value="1"/>
</dbReference>
<evidence type="ECO:0000313" key="8">
    <source>
        <dbReference type="Proteomes" id="UP001589795"/>
    </source>
</evidence>
<dbReference type="Gene3D" id="2.160.10.10">
    <property type="entry name" value="Hexapeptide repeat proteins"/>
    <property type="match status" value="1"/>
</dbReference>
<dbReference type="InterPro" id="IPR000873">
    <property type="entry name" value="AMP-dep_synth/lig_dom"/>
</dbReference>
<dbReference type="Proteomes" id="UP001589795">
    <property type="component" value="Unassembled WGS sequence"/>
</dbReference>
<dbReference type="InterPro" id="IPR020459">
    <property type="entry name" value="AMP-binding"/>
</dbReference>
<sequence length="711" mass="76564">MFELVKDDLRRHGGSITEPAFISLEIYRFGRWASQRRNSVARALANKVYGFLKITVLNVTKIWIPPQVQIGDDFHIIHAEGSLSIHPDVVIGDRCGVMHNVTIGTNMGAGAPVIGDDVFIGVNSTILGGIRIGDRVRIGANTAVATNVPSDSTVFGSPARIYPRLTPFKAAERAMTPSQTPLQKSCADMASTSIYRLLADNLSANRSKTALIDAARSVTYAELVAEADVVADYLTRIGIRAGDRVIVHLRKGIEEVAAMFGVAKIGAVVVNVNHQWTAQQLAYVAENSGARALVTRHAALKDLHGGALPPAFVGVLLLGDGAPPHDLCSLWRDQSVTGEAQEAAPAGDDLAMIIYTSGSTGMPKGVMLSHRNIRIGAESVIAYLGLHADDRLLSVLPYSFDAGLNQLTTMLMTGGSVVHQPVAMPSELVRSIRDHGVTGFAGVPPLWNQVVRYLDQQPEELPSLRLITNTGGKIPPDILERMPHVFPGIDIFLMYGLTEAFRSTYLPPSKFASKKGSIGQAIPNAQVHVIQHGRGRAGPGEQGELVHGGPLVSLGYWQQPELTRQKIRPCPELADLLGDAPVVYSGDLVRVDDDGDLWFIGRIDDMIKTSGFRLSPTEVEDLVSQSGMVLDVVAYGVEDHDMGQVVHVAITPQDGFEHGKLLAHCRRSMPHYMVPRHIHEWPGAMPRTASGKLDRPAVIKASKAASGGGGE</sequence>
<dbReference type="InterPro" id="IPR025110">
    <property type="entry name" value="AMP-bd_C"/>
</dbReference>
<dbReference type="PANTHER" id="PTHR43767">
    <property type="entry name" value="LONG-CHAIN-FATTY-ACID--COA LIGASE"/>
    <property type="match status" value="1"/>
</dbReference>
<protein>
    <submittedName>
        <fullName evidence="7">AMP-binding protein</fullName>
    </submittedName>
</protein>
<keyword evidence="3" id="KW-0677">Repeat</keyword>
<organism evidence="7 8">
    <name type="scientific">Paracoccus rhizosphaerae</name>
    <dbReference type="NCBI Taxonomy" id="1133347"/>
    <lineage>
        <taxon>Bacteria</taxon>
        <taxon>Pseudomonadati</taxon>
        <taxon>Pseudomonadota</taxon>
        <taxon>Alphaproteobacteria</taxon>
        <taxon>Rhodobacterales</taxon>
        <taxon>Paracoccaceae</taxon>
        <taxon>Paracoccus</taxon>
    </lineage>
</organism>
<evidence type="ECO:0000259" key="5">
    <source>
        <dbReference type="Pfam" id="PF00501"/>
    </source>
</evidence>
<dbReference type="InterPro" id="IPR001451">
    <property type="entry name" value="Hexapep"/>
</dbReference>
<dbReference type="InterPro" id="IPR042099">
    <property type="entry name" value="ANL_N_sf"/>
</dbReference>
<keyword evidence="8" id="KW-1185">Reference proteome</keyword>
<name>A0ABV6CLU2_9RHOB</name>
<dbReference type="EMBL" id="JBHLWQ010000103">
    <property type="protein sequence ID" value="MFC0200810.1"/>
    <property type="molecule type" value="Genomic_DNA"/>
</dbReference>
<accession>A0ABV6CLU2</accession>
<keyword evidence="2" id="KW-0808">Transferase</keyword>
<dbReference type="PROSITE" id="PS00455">
    <property type="entry name" value="AMP_BINDING"/>
    <property type="match status" value="1"/>
</dbReference>
<dbReference type="PRINTS" id="PR00154">
    <property type="entry name" value="AMPBINDING"/>
</dbReference>
<evidence type="ECO:0000256" key="1">
    <source>
        <dbReference type="ARBA" id="ARBA00007274"/>
    </source>
</evidence>
<dbReference type="SUPFAM" id="SSF51161">
    <property type="entry name" value="Trimeric LpxA-like enzymes"/>
    <property type="match status" value="1"/>
</dbReference>
<dbReference type="InterPro" id="IPR045304">
    <property type="entry name" value="LbH_SAT"/>
</dbReference>
<comment type="similarity">
    <text evidence="1">Belongs to the transferase hexapeptide repeat family.</text>
</comment>
<evidence type="ECO:0000256" key="3">
    <source>
        <dbReference type="ARBA" id="ARBA00022737"/>
    </source>
</evidence>
<dbReference type="Gene3D" id="3.40.50.12780">
    <property type="entry name" value="N-terminal domain of ligase-like"/>
    <property type="match status" value="1"/>
</dbReference>
<dbReference type="InterPro" id="IPR018357">
    <property type="entry name" value="Hexapep_transf_CS"/>
</dbReference>
<dbReference type="Pfam" id="PF00501">
    <property type="entry name" value="AMP-binding"/>
    <property type="match status" value="1"/>
</dbReference>
<dbReference type="Gene3D" id="3.30.300.30">
    <property type="match status" value="1"/>
</dbReference>
<comment type="caution">
    <text evidence="7">The sequence shown here is derived from an EMBL/GenBank/DDBJ whole genome shotgun (WGS) entry which is preliminary data.</text>
</comment>
<dbReference type="Pfam" id="PF00132">
    <property type="entry name" value="Hexapep"/>
    <property type="match status" value="1"/>
</dbReference>
<dbReference type="InterPro" id="IPR050237">
    <property type="entry name" value="ATP-dep_AMP-bd_enzyme"/>
</dbReference>
<reference evidence="7 8" key="1">
    <citation type="submission" date="2024-09" db="EMBL/GenBank/DDBJ databases">
        <authorList>
            <person name="Sun Q."/>
            <person name="Mori K."/>
        </authorList>
    </citation>
    <scope>NUCLEOTIDE SEQUENCE [LARGE SCALE GENOMIC DNA]</scope>
    <source>
        <strain evidence="7 8">CCM 7904</strain>
    </source>
</reference>
<evidence type="ECO:0000256" key="4">
    <source>
        <dbReference type="ARBA" id="ARBA00023315"/>
    </source>
</evidence>
<keyword evidence="4" id="KW-0012">Acyltransferase</keyword>